<dbReference type="EMBL" id="CAADRN010000202">
    <property type="protein sequence ID" value="VFU15009.1"/>
    <property type="molecule type" value="Genomic_DNA"/>
</dbReference>
<dbReference type="AlphaFoldDB" id="A0A485M6Q3"/>
<organism evidence="2">
    <name type="scientific">anaerobic digester metagenome</name>
    <dbReference type="NCBI Taxonomy" id="1263854"/>
    <lineage>
        <taxon>unclassified sequences</taxon>
        <taxon>metagenomes</taxon>
        <taxon>ecological metagenomes</taxon>
    </lineage>
</organism>
<proteinExistence type="predicted"/>
<reference evidence="2" key="1">
    <citation type="submission" date="2019-03" db="EMBL/GenBank/DDBJ databases">
        <authorList>
            <person name="Hao L."/>
        </authorList>
    </citation>
    <scope>NUCLEOTIDE SEQUENCE</scope>
</reference>
<dbReference type="Pfam" id="PF11385">
    <property type="entry name" value="DUF3189"/>
    <property type="match status" value="1"/>
</dbReference>
<evidence type="ECO:0000256" key="1">
    <source>
        <dbReference type="SAM" id="Phobius"/>
    </source>
</evidence>
<evidence type="ECO:0000313" key="2">
    <source>
        <dbReference type="EMBL" id="VFU15009.1"/>
    </source>
</evidence>
<sequence>MSIKKNDPGKVLSLGKDARGNDVYALSVKGERGMVYRLVNSFLGLYGIGENELSLVDSGAGDNFYLLAGLLFCRFHLLAPLGRYLIFCGVKKHYGRISQLTFDVQSRSGKSSLTAESKL</sequence>
<accession>A0A485M6Q3</accession>
<feature type="transmembrane region" description="Helical" evidence="1">
    <location>
        <begin position="64"/>
        <end position="86"/>
    </location>
</feature>
<keyword evidence="1" id="KW-1133">Transmembrane helix</keyword>
<name>A0A485M6Q3_9ZZZZ</name>
<keyword evidence="1" id="KW-0472">Membrane</keyword>
<protein>
    <submittedName>
        <fullName evidence="2">Uncharacterized protein</fullName>
    </submittedName>
</protein>
<keyword evidence="1" id="KW-0812">Transmembrane</keyword>
<dbReference type="InterPro" id="IPR021525">
    <property type="entry name" value="DUF3189"/>
</dbReference>
<gene>
    <name evidence="2" type="ORF">SCFA_2800006</name>
</gene>